<dbReference type="InterPro" id="IPR001190">
    <property type="entry name" value="SRCR"/>
</dbReference>
<dbReference type="Gene3D" id="3.10.250.10">
    <property type="entry name" value="SRCR-like domain"/>
    <property type="match status" value="1"/>
</dbReference>
<proteinExistence type="predicted"/>
<protein>
    <recommendedName>
        <fullName evidence="3">SRCR domain-containing protein</fullName>
    </recommendedName>
</protein>
<feature type="domain" description="SRCR" evidence="3">
    <location>
        <begin position="1"/>
        <end position="19"/>
    </location>
</feature>
<dbReference type="GO" id="GO:0016020">
    <property type="term" value="C:membrane"/>
    <property type="evidence" value="ECO:0007669"/>
    <property type="project" value="InterPro"/>
</dbReference>
<dbReference type="InterPro" id="IPR036772">
    <property type="entry name" value="SRCR-like_dom_sf"/>
</dbReference>
<evidence type="ECO:0000259" key="3">
    <source>
        <dbReference type="PROSITE" id="PS50287"/>
    </source>
</evidence>
<organism evidence="4 5">
    <name type="scientific">Coregonus suidteri</name>
    <dbReference type="NCBI Taxonomy" id="861788"/>
    <lineage>
        <taxon>Eukaryota</taxon>
        <taxon>Metazoa</taxon>
        <taxon>Chordata</taxon>
        <taxon>Craniata</taxon>
        <taxon>Vertebrata</taxon>
        <taxon>Euteleostomi</taxon>
        <taxon>Actinopterygii</taxon>
        <taxon>Neopterygii</taxon>
        <taxon>Teleostei</taxon>
        <taxon>Protacanthopterygii</taxon>
        <taxon>Salmoniformes</taxon>
        <taxon>Salmonidae</taxon>
        <taxon>Coregoninae</taxon>
        <taxon>Coregonus</taxon>
    </lineage>
</organism>
<name>A0AAN8RED3_9TELE</name>
<evidence type="ECO:0000256" key="2">
    <source>
        <dbReference type="PROSITE-ProRule" id="PRU00196"/>
    </source>
</evidence>
<gene>
    <name evidence="4" type="ORF">J4Q44_G00036790</name>
</gene>
<accession>A0AAN8RED3</accession>
<dbReference type="EMBL" id="JAGTTL010000003">
    <property type="protein sequence ID" value="KAK6324337.1"/>
    <property type="molecule type" value="Genomic_DNA"/>
</dbReference>
<dbReference type="SUPFAM" id="SSF56487">
    <property type="entry name" value="SRCR-like"/>
    <property type="match status" value="1"/>
</dbReference>
<dbReference type="AlphaFoldDB" id="A0AAN8RED3"/>
<dbReference type="Proteomes" id="UP001356427">
    <property type="component" value="Unassembled WGS sequence"/>
</dbReference>
<comment type="caution">
    <text evidence="4">The sequence shown here is derived from an EMBL/GenBank/DDBJ whole genome shotgun (WGS) entry which is preliminary data.</text>
</comment>
<keyword evidence="5" id="KW-1185">Reference proteome</keyword>
<reference evidence="4 5" key="1">
    <citation type="submission" date="2021-04" db="EMBL/GenBank/DDBJ databases">
        <authorList>
            <person name="De Guttry C."/>
            <person name="Zahm M."/>
            <person name="Klopp C."/>
            <person name="Cabau C."/>
            <person name="Louis A."/>
            <person name="Berthelot C."/>
            <person name="Parey E."/>
            <person name="Roest Crollius H."/>
            <person name="Montfort J."/>
            <person name="Robinson-Rechavi M."/>
            <person name="Bucao C."/>
            <person name="Bouchez O."/>
            <person name="Gislard M."/>
            <person name="Lluch J."/>
            <person name="Milhes M."/>
            <person name="Lampietro C."/>
            <person name="Lopez Roques C."/>
            <person name="Donnadieu C."/>
            <person name="Braasch I."/>
            <person name="Desvignes T."/>
            <person name="Postlethwait J."/>
            <person name="Bobe J."/>
            <person name="Wedekind C."/>
            <person name="Guiguen Y."/>
        </authorList>
    </citation>
    <scope>NUCLEOTIDE SEQUENCE [LARGE SCALE GENOMIC DNA]</scope>
    <source>
        <strain evidence="4">Cs_M1</strain>
        <tissue evidence="4">Blood</tissue>
    </source>
</reference>
<dbReference type="PROSITE" id="PS50287">
    <property type="entry name" value="SRCR_2"/>
    <property type="match status" value="1"/>
</dbReference>
<evidence type="ECO:0000313" key="4">
    <source>
        <dbReference type="EMBL" id="KAK6324337.1"/>
    </source>
</evidence>
<keyword evidence="1" id="KW-1015">Disulfide bond</keyword>
<sequence length="54" mass="5864">MWWSMRETKVVCRELGCGNVVAVSRGPLVEDGRRGVTLGVVAVEMSLLLESVTS</sequence>
<evidence type="ECO:0000313" key="5">
    <source>
        <dbReference type="Proteomes" id="UP001356427"/>
    </source>
</evidence>
<comment type="caution">
    <text evidence="2">Lacks conserved residue(s) required for the propagation of feature annotation.</text>
</comment>
<evidence type="ECO:0000256" key="1">
    <source>
        <dbReference type="ARBA" id="ARBA00023157"/>
    </source>
</evidence>